<dbReference type="EMBL" id="CAJVRM010000087">
    <property type="protein sequence ID" value="CAG8974026.1"/>
    <property type="molecule type" value="Genomic_DNA"/>
</dbReference>
<evidence type="ECO:0000256" key="2">
    <source>
        <dbReference type="SAM" id="MobiDB-lite"/>
    </source>
</evidence>
<accession>A0A9N9Q563</accession>
<keyword evidence="1" id="KW-0175">Coiled coil</keyword>
<comment type="caution">
    <text evidence="3">The sequence shown here is derived from an EMBL/GenBank/DDBJ whole genome shotgun (WGS) entry which is preliminary data.</text>
</comment>
<feature type="coiled-coil region" evidence="1">
    <location>
        <begin position="54"/>
        <end position="120"/>
    </location>
</feature>
<proteinExistence type="predicted"/>
<organism evidence="3 4">
    <name type="scientific">Hymenoscyphus albidus</name>
    <dbReference type="NCBI Taxonomy" id="595503"/>
    <lineage>
        <taxon>Eukaryota</taxon>
        <taxon>Fungi</taxon>
        <taxon>Dikarya</taxon>
        <taxon>Ascomycota</taxon>
        <taxon>Pezizomycotina</taxon>
        <taxon>Leotiomycetes</taxon>
        <taxon>Helotiales</taxon>
        <taxon>Helotiaceae</taxon>
        <taxon>Hymenoscyphus</taxon>
    </lineage>
</organism>
<reference evidence="3" key="1">
    <citation type="submission" date="2021-07" db="EMBL/GenBank/DDBJ databases">
        <authorList>
            <person name="Durling M."/>
        </authorList>
    </citation>
    <scope>NUCLEOTIDE SEQUENCE</scope>
</reference>
<feature type="region of interest" description="Disordered" evidence="2">
    <location>
        <begin position="189"/>
        <end position="217"/>
    </location>
</feature>
<evidence type="ECO:0000256" key="1">
    <source>
        <dbReference type="SAM" id="Coils"/>
    </source>
</evidence>
<dbReference type="Proteomes" id="UP000701801">
    <property type="component" value="Unassembled WGS sequence"/>
</dbReference>
<evidence type="ECO:0000313" key="4">
    <source>
        <dbReference type="Proteomes" id="UP000701801"/>
    </source>
</evidence>
<protein>
    <submittedName>
        <fullName evidence="3">Uncharacterized protein</fullName>
    </submittedName>
</protein>
<gene>
    <name evidence="3" type="ORF">HYALB_00008575</name>
</gene>
<keyword evidence="4" id="KW-1185">Reference proteome</keyword>
<feature type="compositionally biased region" description="Polar residues" evidence="2">
    <location>
        <begin position="189"/>
        <end position="201"/>
    </location>
</feature>
<dbReference type="OrthoDB" id="5391053at2759"/>
<sequence>MRHEQTEELSTEAAHHPRKPLSASSIQDLEIICCEKDGRRATAMLLTDEYMEEIETAESQIEEMGGMIAKLRQQIHELSGEDPDAPSKKERLLETGTSYLEQLNEQRDTLVHKLDKVGKESESSHKGLYGDLRRVFETYDLLEDISGTSDSGHDDIPDEDDQAETSITTGPTYNAVQQTTDSPIAHVTTASTPNKVEQATNDPLPKATPEKTPSGMQRVAERKAQYALYDQKERLDGKIEYLGQRVDEWYLEYDDALRRYKDSYARGETDDTRTMFDNDMFIAQQGVVQDLITAERELQQTMEEGRGGKSSWCHLG</sequence>
<dbReference type="AlphaFoldDB" id="A0A9N9Q563"/>
<evidence type="ECO:0000313" key="3">
    <source>
        <dbReference type="EMBL" id="CAG8974026.1"/>
    </source>
</evidence>
<name>A0A9N9Q563_9HELO</name>
<feature type="region of interest" description="Disordered" evidence="2">
    <location>
        <begin position="1"/>
        <end position="22"/>
    </location>
</feature>